<evidence type="ECO:0000256" key="1">
    <source>
        <dbReference type="ARBA" id="ARBA00004496"/>
    </source>
</evidence>
<feature type="domain" description="AAA+ ATPase" evidence="11">
    <location>
        <begin position="485"/>
        <end position="634"/>
    </location>
</feature>
<evidence type="ECO:0000256" key="7">
    <source>
        <dbReference type="ARBA" id="ARBA00023186"/>
    </source>
</evidence>
<evidence type="ECO:0000256" key="2">
    <source>
        <dbReference type="ARBA" id="ARBA00008675"/>
    </source>
</evidence>
<dbReference type="Pfam" id="PF07724">
    <property type="entry name" value="AAA_2"/>
    <property type="match status" value="1"/>
</dbReference>
<dbReference type="CDD" id="cd00009">
    <property type="entry name" value="AAA"/>
    <property type="match status" value="1"/>
</dbReference>
<dbReference type="GO" id="GO:0016887">
    <property type="term" value="F:ATP hydrolysis activity"/>
    <property type="evidence" value="ECO:0007669"/>
    <property type="project" value="InterPro"/>
</dbReference>
<feature type="domain" description="AAA+ ATPase" evidence="11">
    <location>
        <begin position="84"/>
        <end position="229"/>
    </location>
</feature>
<evidence type="ECO:0000256" key="10">
    <source>
        <dbReference type="SAM" id="Coils"/>
    </source>
</evidence>
<dbReference type="PATRIC" id="fig|496833.3.peg.309"/>
<dbReference type="AlphaFoldDB" id="C4XFQ8"/>
<dbReference type="InterPro" id="IPR027417">
    <property type="entry name" value="P-loop_NTPase"/>
</dbReference>
<dbReference type="PROSITE" id="PS00871">
    <property type="entry name" value="CLPAB_2"/>
    <property type="match status" value="1"/>
</dbReference>
<dbReference type="HOGENOM" id="CLU_005070_4_0_14"/>
<dbReference type="InterPro" id="IPR018368">
    <property type="entry name" value="ClpA/B_CS1"/>
</dbReference>
<dbReference type="PRINTS" id="PR00300">
    <property type="entry name" value="CLPPROTEASEA"/>
</dbReference>
<dbReference type="GO" id="GO:0005524">
    <property type="term" value="F:ATP binding"/>
    <property type="evidence" value="ECO:0007669"/>
    <property type="project" value="UniProtKB-KW"/>
</dbReference>
<evidence type="ECO:0000256" key="9">
    <source>
        <dbReference type="RuleBase" id="RU004432"/>
    </source>
</evidence>
<dbReference type="PANTHER" id="PTHR11638">
    <property type="entry name" value="ATP-DEPENDENT CLP PROTEASE"/>
    <property type="match status" value="1"/>
</dbReference>
<dbReference type="eggNOG" id="COG0542">
    <property type="taxonomic scope" value="Bacteria"/>
</dbReference>
<comment type="similarity">
    <text evidence="2 9">Belongs to the ClpA/ClpB family.</text>
</comment>
<keyword evidence="14" id="KW-1185">Reference proteome</keyword>
<dbReference type="KEGG" id="mfp:MBIO_0715"/>
<evidence type="ECO:0000256" key="5">
    <source>
        <dbReference type="ARBA" id="ARBA00022840"/>
    </source>
</evidence>
<dbReference type="InterPro" id="IPR019489">
    <property type="entry name" value="Clp_ATPase_C"/>
</dbReference>
<organism evidence="13 14">
    <name type="scientific">Mycoplasmopsis fermentans (strain ATCC 19989 / NBRC 14854 / NCTC 10117 / PG18)</name>
    <name type="common">Mycoplasma fermentans</name>
    <dbReference type="NCBI Taxonomy" id="496833"/>
    <lineage>
        <taxon>Bacteria</taxon>
        <taxon>Bacillati</taxon>
        <taxon>Mycoplasmatota</taxon>
        <taxon>Mycoplasmoidales</taxon>
        <taxon>Metamycoplasmataceae</taxon>
        <taxon>Mycoplasmopsis</taxon>
    </lineage>
</organism>
<dbReference type="Gene3D" id="3.40.50.300">
    <property type="entry name" value="P-loop containing nucleotide triphosphate hydrolases"/>
    <property type="match status" value="3"/>
</dbReference>
<dbReference type="InterPro" id="IPR003959">
    <property type="entry name" value="ATPase_AAA_core"/>
</dbReference>
<dbReference type="InterPro" id="IPR028299">
    <property type="entry name" value="ClpA/B_CS2"/>
</dbReference>
<evidence type="ECO:0000256" key="4">
    <source>
        <dbReference type="ARBA" id="ARBA00022741"/>
    </source>
</evidence>
<feature type="coiled-coil region" evidence="10">
    <location>
        <begin position="292"/>
        <end position="379"/>
    </location>
</feature>
<feature type="domain" description="Clp ATPase C-terminal" evidence="12">
    <location>
        <begin position="648"/>
        <end position="738"/>
    </location>
</feature>
<dbReference type="FunFam" id="3.40.50.300:FF:000120">
    <property type="entry name" value="ATP-dependent chaperone ClpB"/>
    <property type="match status" value="1"/>
</dbReference>
<dbReference type="Pfam" id="PF00004">
    <property type="entry name" value="AAA"/>
    <property type="match status" value="1"/>
</dbReference>
<sequence>MIFGTLTLKVLKLWYNWFSIGGEIMDFNLDDLFGSNDNKSKKSSDPLKIYGRNLTDLAARNELDPVINRDDEIRRMIRILSRKTKNNPVLVGEPGVGKTAIVEGLARKIVEGQVPENLKGKDIFELDLAALIAGASYQGQFEKRLKDVLKRIEESNGDIIVFIDEIHMLIGTGRNAEGGMDAANIIKPLMARGKMHLIGATTFDEYRKYIEKDAALERRMQRVDVLEPSIEDTITILRGIKDRFENYHNVKIQDDALVAAARLSSRYISDRFLPDKAIDLVDEAAATIKTEINFQPEELEKAKQKMARLKMEKIAISSEDKKKHAVRLKEIDAEIKDIEKTIKQLEDKWNFEKQRLEELSNLKSKLDDARHRLNIYQKETDYEKASKILYDEIPSIKKQIEETEKEIAESGNTIVKDSVTSEEIANIVSKWTKIPISKLLESDKEKLLNLENDLKKRIKGQDAAIRLVAQAVLRAKANINDPNRPLASFLFTGPTGVGKTELARALAYSLFDSEKQMIRLDMSEYMEKHSVSKIIGAPPGYVGYDSGGSLTEKIRKNPYTILLFDEIEKADRDVLNILLQMMDNGAITDSKGRVINCRNLIIIMTSNLGSQEILKHLDQMPSIKAELLKFLSPEFVNRIDEIVKFNPLTKDVINEIVELELQKLATRMKDVKDVKISFTSKTVDFVGSSSYDENFGARPIKRFIQNKIESLLAYKIIDGTIRSGKAYKIDVFAGNFVVKEA</sequence>
<dbReference type="SUPFAM" id="SSF52540">
    <property type="entry name" value="P-loop containing nucleoside triphosphate hydrolases"/>
    <property type="match status" value="2"/>
</dbReference>
<keyword evidence="4 9" id="KW-0547">Nucleotide-binding</keyword>
<evidence type="ECO:0000256" key="6">
    <source>
        <dbReference type="ARBA" id="ARBA00023054"/>
    </source>
</evidence>
<dbReference type="PANTHER" id="PTHR11638:SF18">
    <property type="entry name" value="HEAT SHOCK PROTEIN 104"/>
    <property type="match status" value="1"/>
</dbReference>
<evidence type="ECO:0000259" key="12">
    <source>
        <dbReference type="SMART" id="SM01086"/>
    </source>
</evidence>
<keyword evidence="6 10" id="KW-0175">Coiled coil</keyword>
<keyword evidence="7 9" id="KW-0143">Chaperone</keyword>
<dbReference type="EMBL" id="AP009608">
    <property type="protein sequence ID" value="BAH69980.1"/>
    <property type="molecule type" value="Genomic_DNA"/>
</dbReference>
<dbReference type="InterPro" id="IPR003593">
    <property type="entry name" value="AAA+_ATPase"/>
</dbReference>
<dbReference type="GO" id="GO:0034605">
    <property type="term" value="P:cellular response to heat"/>
    <property type="evidence" value="ECO:0007669"/>
    <property type="project" value="TreeGrafter"/>
</dbReference>
<dbReference type="SMART" id="SM01086">
    <property type="entry name" value="ClpB_D2-small"/>
    <property type="match status" value="1"/>
</dbReference>
<keyword evidence="3" id="KW-0677">Repeat</keyword>
<comment type="subcellular location">
    <subcellularLocation>
        <location evidence="1">Cytoplasm</location>
    </subcellularLocation>
</comment>
<dbReference type="FunFam" id="3.40.50.300:FF:000025">
    <property type="entry name" value="ATP-dependent Clp protease subunit"/>
    <property type="match status" value="1"/>
</dbReference>
<dbReference type="SMART" id="SM00382">
    <property type="entry name" value="AAA"/>
    <property type="match status" value="2"/>
</dbReference>
<reference evidence="13 14" key="1">
    <citation type="journal article" date="2009" name="Curr. Microbiol.">
        <title>Molecular cloning and expression of a novel cholinephosphotransferase involved in glycoglycerophospholipid biosynthesis of Mycoplasma fermentans.</title>
        <authorList>
            <person name="Ishida N."/>
            <person name="Irikura D."/>
            <person name="Matsuda K."/>
            <person name="Sato S."/>
            <person name="Asano K."/>
        </authorList>
    </citation>
    <scope>NUCLEOTIDE SEQUENCE [LARGE SCALE GENOMIC DNA]</scope>
    <source>
        <strain evidence="14">ATCC 19989 / NBRC 14854 / NCTC 10117 / PG18</strain>
    </source>
</reference>
<gene>
    <name evidence="13" type="ordered locus">MBIO_0715</name>
</gene>
<dbReference type="Pfam" id="PF17871">
    <property type="entry name" value="AAA_lid_9"/>
    <property type="match status" value="1"/>
</dbReference>
<dbReference type="CDD" id="cd19499">
    <property type="entry name" value="RecA-like_ClpB_Hsp104-like"/>
    <property type="match status" value="1"/>
</dbReference>
<dbReference type="InterPro" id="IPR001270">
    <property type="entry name" value="ClpA/B"/>
</dbReference>
<evidence type="ECO:0000313" key="14">
    <source>
        <dbReference type="Proteomes" id="UP000006810"/>
    </source>
</evidence>
<protein>
    <submittedName>
        <fullName evidence="13">Uncharacterized protein</fullName>
    </submittedName>
</protein>
<proteinExistence type="inferred from homology"/>
<evidence type="ECO:0000256" key="3">
    <source>
        <dbReference type="ARBA" id="ARBA00022737"/>
    </source>
</evidence>
<dbReference type="Gene3D" id="1.10.8.60">
    <property type="match status" value="1"/>
</dbReference>
<evidence type="ECO:0000313" key="13">
    <source>
        <dbReference type="EMBL" id="BAH69980.1"/>
    </source>
</evidence>
<dbReference type="InterPro" id="IPR041546">
    <property type="entry name" value="ClpA/ClpB_AAA_lid"/>
</dbReference>
<dbReference type="Pfam" id="PF10431">
    <property type="entry name" value="ClpB_D2-small"/>
    <property type="match status" value="1"/>
</dbReference>
<accession>C4XFQ8</accession>
<dbReference type="FunFam" id="3.40.50.300:FF:000010">
    <property type="entry name" value="Chaperone clpB 1, putative"/>
    <property type="match status" value="1"/>
</dbReference>
<evidence type="ECO:0000259" key="11">
    <source>
        <dbReference type="SMART" id="SM00382"/>
    </source>
</evidence>
<dbReference type="GO" id="GO:0005737">
    <property type="term" value="C:cytoplasm"/>
    <property type="evidence" value="ECO:0007669"/>
    <property type="project" value="UniProtKB-SubCell"/>
</dbReference>
<keyword evidence="5 9" id="KW-0067">ATP-binding</keyword>
<comment type="subunit">
    <text evidence="8">Homohexamer. The oligomerization is ATP-dependent.</text>
</comment>
<dbReference type="Proteomes" id="UP000006810">
    <property type="component" value="Chromosome"/>
</dbReference>
<evidence type="ECO:0000256" key="8">
    <source>
        <dbReference type="ARBA" id="ARBA00026057"/>
    </source>
</evidence>
<dbReference type="InterPro" id="IPR050130">
    <property type="entry name" value="ClpA_ClpB"/>
</dbReference>
<dbReference type="PROSITE" id="PS00870">
    <property type="entry name" value="CLPAB_1"/>
    <property type="match status" value="1"/>
</dbReference>
<name>C4XFQ8_MYCFP</name>